<dbReference type="EMBL" id="QUAH01000001">
    <property type="protein sequence ID" value="RFT17025.1"/>
    <property type="molecule type" value="Genomic_DNA"/>
</dbReference>
<sequence>MTATSCEKLKVNNLQANYHFKRANNLFREGKYRNAVAEYELALKYRPDLVQAYRYIGESYKQLYKPGVESALNKELEKKALEALNKALEIEPNNKDIIYSLGDMYDKLRRFPEAEKLYLRILELDPQNMDNFYVVAEFYSRYAGEIPDAAKKAETMYLRRIEADPENPMGYAYAANYYEHLPVSEQNLEGAIENFDKANMFWEKRIALDPENPQAWLAKGVNRWSRAYRFQVVPEAERLAIARDALQAIEKARDLDPNYPEPYSWLSVLYQSVLAKLEPDKAARYTAEGQKNIEKFQELRKRAAEKKKLEEELKGVK</sequence>
<dbReference type="AlphaFoldDB" id="A0A3E2BQL1"/>
<dbReference type="Gene3D" id="1.25.40.10">
    <property type="entry name" value="Tetratricopeptide repeat domain"/>
    <property type="match status" value="3"/>
</dbReference>
<feature type="repeat" description="TPR" evidence="3">
    <location>
        <begin position="16"/>
        <end position="49"/>
    </location>
</feature>
<dbReference type="Pfam" id="PF13432">
    <property type="entry name" value="TPR_16"/>
    <property type="match status" value="1"/>
</dbReference>
<organism evidence="4 5">
    <name type="scientific">Candidatus Saccharicenans subterraneus</name>
    <dbReference type="NCBI Taxonomy" id="2508984"/>
    <lineage>
        <taxon>Bacteria</taxon>
        <taxon>Candidatus Aminicenantota</taxon>
        <taxon>Candidatus Aminicenantia</taxon>
        <taxon>Candidatus Aminicenantales</taxon>
        <taxon>Candidatus Saccharicenantaceae</taxon>
        <taxon>Candidatus Saccharicenans</taxon>
    </lineage>
</organism>
<evidence type="ECO:0000313" key="5">
    <source>
        <dbReference type="Proteomes" id="UP000257323"/>
    </source>
</evidence>
<proteinExistence type="predicted"/>
<dbReference type="PROSITE" id="PS50005">
    <property type="entry name" value="TPR"/>
    <property type="match status" value="2"/>
</dbReference>
<gene>
    <name evidence="4" type="ORF">OP8BY_0967</name>
</gene>
<reference evidence="4 5" key="1">
    <citation type="submission" date="2018-08" db="EMBL/GenBank/DDBJ databases">
        <title>Genome analysis of the thermophilic bacterium of the candidate phylum Aminicenantes from deep subsurface aquifer revealed its physiology and ecological role.</title>
        <authorList>
            <person name="Kadnikov V.V."/>
            <person name="Mardanov A.V."/>
            <person name="Beletsky A.V."/>
            <person name="Karnachuk O.V."/>
            <person name="Ravin N.V."/>
        </authorList>
    </citation>
    <scope>NUCLEOTIDE SEQUENCE [LARGE SCALE GENOMIC DNA]</scope>
    <source>
        <strain evidence="4">BY38</strain>
    </source>
</reference>
<dbReference type="Pfam" id="PF14559">
    <property type="entry name" value="TPR_19"/>
    <property type="match status" value="1"/>
</dbReference>
<dbReference type="Proteomes" id="UP000257323">
    <property type="component" value="Unassembled WGS sequence"/>
</dbReference>
<evidence type="ECO:0000256" key="2">
    <source>
        <dbReference type="ARBA" id="ARBA00022803"/>
    </source>
</evidence>
<dbReference type="InterPro" id="IPR051685">
    <property type="entry name" value="Ycf3/AcsC/BcsC/TPR_MFPF"/>
</dbReference>
<name>A0A3E2BQL1_9BACT</name>
<feature type="repeat" description="TPR" evidence="3">
    <location>
        <begin position="95"/>
        <end position="128"/>
    </location>
</feature>
<evidence type="ECO:0000313" key="4">
    <source>
        <dbReference type="EMBL" id="RFT17025.1"/>
    </source>
</evidence>
<evidence type="ECO:0000256" key="1">
    <source>
        <dbReference type="ARBA" id="ARBA00022737"/>
    </source>
</evidence>
<keyword evidence="2 3" id="KW-0802">TPR repeat</keyword>
<comment type="caution">
    <text evidence="4">The sequence shown here is derived from an EMBL/GenBank/DDBJ whole genome shotgun (WGS) entry which is preliminary data.</text>
</comment>
<dbReference type="SUPFAM" id="SSF48452">
    <property type="entry name" value="TPR-like"/>
    <property type="match status" value="1"/>
</dbReference>
<keyword evidence="1" id="KW-0677">Repeat</keyword>
<dbReference type="InterPro" id="IPR011990">
    <property type="entry name" value="TPR-like_helical_dom_sf"/>
</dbReference>
<dbReference type="PANTHER" id="PTHR44943:SF8">
    <property type="entry name" value="TPR REPEAT-CONTAINING PROTEIN MJ0263"/>
    <property type="match status" value="1"/>
</dbReference>
<evidence type="ECO:0000256" key="3">
    <source>
        <dbReference type="PROSITE-ProRule" id="PRU00339"/>
    </source>
</evidence>
<dbReference type="SMART" id="SM00028">
    <property type="entry name" value="TPR"/>
    <property type="match status" value="3"/>
</dbReference>
<accession>A0A3E2BQL1</accession>
<protein>
    <submittedName>
        <fullName evidence="4">TPR repeat-containing protein</fullName>
    </submittedName>
</protein>
<dbReference type="InterPro" id="IPR019734">
    <property type="entry name" value="TPR_rpt"/>
</dbReference>
<dbReference type="PANTHER" id="PTHR44943">
    <property type="entry name" value="CELLULOSE SYNTHASE OPERON PROTEIN C"/>
    <property type="match status" value="1"/>
</dbReference>